<sequence>MTTVDERSTRSQRTAVYVLVAVVLGGLLVAGYLAHRSAVCTDLNAALTRAASDTAGGPGARPLLRPVLRYAGPCPVGG</sequence>
<proteinExistence type="predicted"/>
<dbReference type="PATRIC" id="fig|1292037.4.peg.5928"/>
<accession>R1HW03</accession>
<name>R1HW03_9PSEU</name>
<evidence type="ECO:0000313" key="3">
    <source>
        <dbReference type="Proteomes" id="UP000014139"/>
    </source>
</evidence>
<keyword evidence="1" id="KW-1133">Transmembrane helix</keyword>
<feature type="transmembrane region" description="Helical" evidence="1">
    <location>
        <begin position="15"/>
        <end position="34"/>
    </location>
</feature>
<protein>
    <submittedName>
        <fullName evidence="2">Uncharacterized protein</fullName>
    </submittedName>
</protein>
<evidence type="ECO:0000313" key="2">
    <source>
        <dbReference type="EMBL" id="EOD64501.1"/>
    </source>
</evidence>
<dbReference type="Proteomes" id="UP000014139">
    <property type="component" value="Unassembled WGS sequence"/>
</dbReference>
<keyword evidence="1" id="KW-0472">Membrane</keyword>
<evidence type="ECO:0000256" key="1">
    <source>
        <dbReference type="SAM" id="Phobius"/>
    </source>
</evidence>
<organism evidence="2 3">
    <name type="scientific">Amycolatopsis vancoresmycina DSM 44592</name>
    <dbReference type="NCBI Taxonomy" id="1292037"/>
    <lineage>
        <taxon>Bacteria</taxon>
        <taxon>Bacillati</taxon>
        <taxon>Actinomycetota</taxon>
        <taxon>Actinomycetes</taxon>
        <taxon>Pseudonocardiales</taxon>
        <taxon>Pseudonocardiaceae</taxon>
        <taxon>Amycolatopsis</taxon>
    </lineage>
</organism>
<keyword evidence="1" id="KW-0812">Transmembrane</keyword>
<reference evidence="2 3" key="1">
    <citation type="submission" date="2013-02" db="EMBL/GenBank/DDBJ databases">
        <title>Draft genome sequence of Amycolatopsis vancoresmycina strain DSM 44592T.</title>
        <authorList>
            <person name="Kumar S."/>
            <person name="Kaur N."/>
            <person name="Kaur C."/>
            <person name="Raghava G.P.S."/>
            <person name="Mayilraj S."/>
        </authorList>
    </citation>
    <scope>NUCLEOTIDE SEQUENCE [LARGE SCALE GENOMIC DNA]</scope>
    <source>
        <strain evidence="2 3">DSM 44592</strain>
    </source>
</reference>
<dbReference type="AlphaFoldDB" id="R1HW03"/>
<gene>
    <name evidence="2" type="ORF">H480_31521</name>
</gene>
<keyword evidence="3" id="KW-1185">Reference proteome</keyword>
<dbReference type="RefSeq" id="WP_004558710.1">
    <property type="nucleotide sequence ID" value="NZ_AOUO01000506.1"/>
</dbReference>
<comment type="caution">
    <text evidence="2">The sequence shown here is derived from an EMBL/GenBank/DDBJ whole genome shotgun (WGS) entry which is preliminary data.</text>
</comment>
<dbReference type="EMBL" id="AOUO01000506">
    <property type="protein sequence ID" value="EOD64501.1"/>
    <property type="molecule type" value="Genomic_DNA"/>
</dbReference>